<dbReference type="PROSITE" id="PS50893">
    <property type="entry name" value="ABC_TRANSPORTER_2"/>
    <property type="match status" value="1"/>
</dbReference>
<dbReference type="InterPro" id="IPR030679">
    <property type="entry name" value="ABC_ATPase_HisP-typ"/>
</dbReference>
<dbReference type="GO" id="GO:0005524">
    <property type="term" value="F:ATP binding"/>
    <property type="evidence" value="ECO:0007669"/>
    <property type="project" value="UniProtKB-KW"/>
</dbReference>
<dbReference type="PANTHER" id="PTHR43166">
    <property type="entry name" value="AMINO ACID IMPORT ATP-BINDING PROTEIN"/>
    <property type="match status" value="1"/>
</dbReference>
<keyword evidence="5" id="KW-0918">Phosphonate transport</keyword>
<reference evidence="7 8" key="1">
    <citation type="submission" date="2019-11" db="EMBL/GenBank/DDBJ databases">
        <title>Isolation of a new High Light Tolerant Cyanobacteria.</title>
        <authorList>
            <person name="Dobson Z."/>
            <person name="Vaughn N."/>
            <person name="Vaughn M."/>
            <person name="Fromme P."/>
            <person name="Mazor Y."/>
        </authorList>
    </citation>
    <scope>NUCLEOTIDE SEQUENCE [LARGE SCALE GENOMIC DNA]</scope>
    <source>
        <strain evidence="7 8">0216</strain>
    </source>
</reference>
<evidence type="ECO:0000256" key="2">
    <source>
        <dbReference type="ARBA" id="ARBA00022448"/>
    </source>
</evidence>
<evidence type="ECO:0000256" key="3">
    <source>
        <dbReference type="ARBA" id="ARBA00022741"/>
    </source>
</evidence>
<dbReference type="Pfam" id="PF00005">
    <property type="entry name" value="ABC_tran"/>
    <property type="match status" value="1"/>
</dbReference>
<evidence type="ECO:0000313" key="8">
    <source>
        <dbReference type="Proteomes" id="UP000437131"/>
    </source>
</evidence>
<dbReference type="Gene3D" id="3.40.50.300">
    <property type="entry name" value="P-loop containing nucleotide triphosphate hydrolases"/>
    <property type="match status" value="1"/>
</dbReference>
<name>A0A844GRW4_9CHRO</name>
<dbReference type="AlphaFoldDB" id="A0A844GRW4"/>
<comment type="caution">
    <text evidence="7">The sequence shown here is derived from an EMBL/GenBank/DDBJ whole genome shotgun (WGS) entry which is preliminary data.</text>
</comment>
<dbReference type="GO" id="GO:0015424">
    <property type="term" value="F:ABC-type amino acid transporter activity"/>
    <property type="evidence" value="ECO:0007669"/>
    <property type="project" value="InterPro"/>
</dbReference>
<accession>A0A844GRW4</accession>
<dbReference type="GO" id="GO:0015716">
    <property type="term" value="P:organic phosphonate transport"/>
    <property type="evidence" value="ECO:0007669"/>
    <property type="project" value="UniProtKB-KW"/>
</dbReference>
<keyword evidence="4 7" id="KW-0067">ATP-binding</keyword>
<feature type="domain" description="ABC transporter" evidence="6">
    <location>
        <begin position="9"/>
        <end position="246"/>
    </location>
</feature>
<evidence type="ECO:0000256" key="4">
    <source>
        <dbReference type="ARBA" id="ARBA00022840"/>
    </source>
</evidence>
<protein>
    <submittedName>
        <fullName evidence="7">ATP-binding cassette domain-containing protein</fullName>
    </submittedName>
</protein>
<evidence type="ECO:0000256" key="5">
    <source>
        <dbReference type="ARBA" id="ARBA00022885"/>
    </source>
</evidence>
<gene>
    <name evidence="7" type="ORF">GGC33_09965</name>
</gene>
<evidence type="ECO:0000256" key="1">
    <source>
        <dbReference type="ARBA" id="ARBA00005417"/>
    </source>
</evidence>
<dbReference type="InterPro" id="IPR003439">
    <property type="entry name" value="ABC_transporter-like_ATP-bd"/>
</dbReference>
<evidence type="ECO:0000259" key="6">
    <source>
        <dbReference type="PROSITE" id="PS50893"/>
    </source>
</evidence>
<dbReference type="SUPFAM" id="SSF52540">
    <property type="entry name" value="P-loop containing nucleoside triphosphate hydrolases"/>
    <property type="match status" value="1"/>
</dbReference>
<dbReference type="FunFam" id="3.40.50.300:FF:000020">
    <property type="entry name" value="Amino acid ABC transporter ATP-binding component"/>
    <property type="match status" value="1"/>
</dbReference>
<dbReference type="PIRSF" id="PIRSF039085">
    <property type="entry name" value="ABC_ATPase_HisP"/>
    <property type="match status" value="1"/>
</dbReference>
<keyword evidence="2" id="KW-0813">Transport</keyword>
<dbReference type="Proteomes" id="UP000437131">
    <property type="component" value="Unassembled WGS sequence"/>
</dbReference>
<dbReference type="PANTHER" id="PTHR43166:SF4">
    <property type="entry name" value="PHOSPHONATES IMPORT ATP-BINDING PROTEIN PHNC"/>
    <property type="match status" value="1"/>
</dbReference>
<dbReference type="InterPro" id="IPR050086">
    <property type="entry name" value="MetN_ABC_transporter-like"/>
</dbReference>
<dbReference type="EMBL" id="WMIA01000011">
    <property type="protein sequence ID" value="MTF39254.1"/>
    <property type="molecule type" value="Genomic_DNA"/>
</dbReference>
<comment type="similarity">
    <text evidence="1">Belongs to the ABC transporter superfamily.</text>
</comment>
<dbReference type="PROSITE" id="PS00211">
    <property type="entry name" value="ABC_TRANSPORTER_1"/>
    <property type="match status" value="1"/>
</dbReference>
<dbReference type="RefSeq" id="WP_155083926.1">
    <property type="nucleotide sequence ID" value="NZ_WMIA01000011.1"/>
</dbReference>
<keyword evidence="3" id="KW-0547">Nucleotide-binding</keyword>
<dbReference type="SMART" id="SM00382">
    <property type="entry name" value="AAA"/>
    <property type="match status" value="1"/>
</dbReference>
<dbReference type="InterPro" id="IPR003593">
    <property type="entry name" value="AAA+_ATPase"/>
</dbReference>
<organism evidence="7 8">
    <name type="scientific">Cyanobacterium aponinum 0216</name>
    <dbReference type="NCBI Taxonomy" id="2676140"/>
    <lineage>
        <taxon>Bacteria</taxon>
        <taxon>Bacillati</taxon>
        <taxon>Cyanobacteriota</taxon>
        <taxon>Cyanophyceae</taxon>
        <taxon>Oscillatoriophycideae</taxon>
        <taxon>Chroococcales</taxon>
        <taxon>Geminocystaceae</taxon>
        <taxon>Cyanobacterium</taxon>
    </lineage>
</organism>
<sequence length="251" mass="28175">MTKSSLPIIICENLHKSYGTLEVLKGVNVQFHQGDVVSIIGPSGCGKTTFIRCLNRLESVTSGTLQVMGIDISDHTISNNKLRQLRSKVSMVFQHFNLFPHLTILDNLTLAPQKVLKKSPQEAKEMALHYLDKVGLSSKANFYPQQLSGGQKQRVAISRSLCMQPDIILFDEPTSALDPELVGEVLTTMRQLAEEGMTMIVVTHEMQFARDVSNLVLFFNQGIIEEMGNPHQIFSQPKSERLKTFLKRTNF</sequence>
<dbReference type="CDD" id="cd03262">
    <property type="entry name" value="ABC_HisP_GlnQ"/>
    <property type="match status" value="1"/>
</dbReference>
<proteinExistence type="inferred from homology"/>
<dbReference type="InterPro" id="IPR027417">
    <property type="entry name" value="P-loop_NTPase"/>
</dbReference>
<dbReference type="GO" id="GO:0016887">
    <property type="term" value="F:ATP hydrolysis activity"/>
    <property type="evidence" value="ECO:0007669"/>
    <property type="project" value="InterPro"/>
</dbReference>
<evidence type="ECO:0000313" key="7">
    <source>
        <dbReference type="EMBL" id="MTF39254.1"/>
    </source>
</evidence>
<dbReference type="InterPro" id="IPR017871">
    <property type="entry name" value="ABC_transporter-like_CS"/>
</dbReference>